<dbReference type="Proteomes" id="UP000691718">
    <property type="component" value="Unassembled WGS sequence"/>
</dbReference>
<dbReference type="OrthoDB" id="118105at2759"/>
<dbReference type="PANTHER" id="PTHR46599:SF3">
    <property type="entry name" value="PIGGYBAC TRANSPOSABLE ELEMENT-DERIVED PROTEIN 4"/>
    <property type="match status" value="1"/>
</dbReference>
<gene>
    <name evidence="2" type="ORF">PAPOLLO_LOCUS14106</name>
</gene>
<evidence type="ECO:0000313" key="3">
    <source>
        <dbReference type="Proteomes" id="UP000691718"/>
    </source>
</evidence>
<feature type="domain" description="PiggyBac transposable element-derived protein" evidence="1">
    <location>
        <begin position="117"/>
        <end position="171"/>
    </location>
</feature>
<keyword evidence="3" id="KW-1185">Reference proteome</keyword>
<organism evidence="2 3">
    <name type="scientific">Parnassius apollo</name>
    <name type="common">Apollo butterfly</name>
    <name type="synonym">Papilio apollo</name>
    <dbReference type="NCBI Taxonomy" id="110799"/>
    <lineage>
        <taxon>Eukaryota</taxon>
        <taxon>Metazoa</taxon>
        <taxon>Ecdysozoa</taxon>
        <taxon>Arthropoda</taxon>
        <taxon>Hexapoda</taxon>
        <taxon>Insecta</taxon>
        <taxon>Pterygota</taxon>
        <taxon>Neoptera</taxon>
        <taxon>Endopterygota</taxon>
        <taxon>Lepidoptera</taxon>
        <taxon>Glossata</taxon>
        <taxon>Ditrysia</taxon>
        <taxon>Papilionoidea</taxon>
        <taxon>Papilionidae</taxon>
        <taxon>Parnassiinae</taxon>
        <taxon>Parnassini</taxon>
        <taxon>Parnassius</taxon>
        <taxon>Parnassius</taxon>
    </lineage>
</organism>
<dbReference type="InterPro" id="IPR029526">
    <property type="entry name" value="PGBD"/>
</dbReference>
<protein>
    <submittedName>
        <fullName evidence="2">(apollo) hypothetical protein</fullName>
    </submittedName>
</protein>
<evidence type="ECO:0000259" key="1">
    <source>
        <dbReference type="Pfam" id="PF13843"/>
    </source>
</evidence>
<dbReference type="Pfam" id="PF13843">
    <property type="entry name" value="DDE_Tnp_1_7"/>
    <property type="match status" value="1"/>
</dbReference>
<dbReference type="AlphaFoldDB" id="A0A8S3X4W9"/>
<accession>A0A8S3X4W9</accession>
<comment type="caution">
    <text evidence="2">The sequence shown here is derived from an EMBL/GenBank/DDBJ whole genome shotgun (WGS) entry which is preliminary data.</text>
</comment>
<sequence length="174" mass="19949">MMYSEEDDDAADDDVNSEVLNNRLDFIQDIITDQDLYEILSVPVHGQISFSSIDITMPAPEIHLPESNPPVDVPMPFSEIHSPVSSPQWTNDIEDFESPIFDRPMTVRKKYPNRSQPKDYFMDMCPEEALDLIVKNTNIYAEAKHSRHWIDITKTELSAYFGIIILMSVNPLSD</sequence>
<name>A0A8S3X4W9_PARAO</name>
<dbReference type="EMBL" id="CAJQZP010000954">
    <property type="protein sequence ID" value="CAG5002709.1"/>
    <property type="molecule type" value="Genomic_DNA"/>
</dbReference>
<reference evidence="2" key="1">
    <citation type="submission" date="2021-04" db="EMBL/GenBank/DDBJ databases">
        <authorList>
            <person name="Tunstrom K."/>
        </authorList>
    </citation>
    <scope>NUCLEOTIDE SEQUENCE</scope>
</reference>
<dbReference type="PANTHER" id="PTHR46599">
    <property type="entry name" value="PIGGYBAC TRANSPOSABLE ELEMENT-DERIVED PROTEIN 4"/>
    <property type="match status" value="1"/>
</dbReference>
<proteinExistence type="predicted"/>
<evidence type="ECO:0000313" key="2">
    <source>
        <dbReference type="EMBL" id="CAG5002709.1"/>
    </source>
</evidence>